<comment type="caution">
    <text evidence="8">The sequence shown here is derived from an EMBL/GenBank/DDBJ whole genome shotgun (WGS) entry which is preliminary data.</text>
</comment>
<dbReference type="Proteomes" id="UP001152888">
    <property type="component" value="Unassembled WGS sequence"/>
</dbReference>
<keyword evidence="9" id="KW-1185">Reference proteome</keyword>
<evidence type="ECO:0000256" key="6">
    <source>
        <dbReference type="SAM" id="MobiDB-lite"/>
    </source>
</evidence>
<keyword evidence="2" id="KW-0479">Metal-binding</keyword>
<evidence type="ECO:0000256" key="3">
    <source>
        <dbReference type="ARBA" id="ARBA00022771"/>
    </source>
</evidence>
<name>A0A9P0JQQ9_ACAOB</name>
<keyword evidence="4" id="KW-0862">Zinc</keyword>
<sequence length="402" mass="46453">MVLSEWQVDNKIVACVTDNAANMVKAVQLAKWWHVPCFAHSLNLIVQSSLIEITDTLSKVKSIVEFFKRSTSAMEKLQNVQQRMGASVLKLKQDCPTRWNSTSDMLRRFSKNKESLQSTLGILNNPTLPVLSPEDWYIIETCSDILIIFEEITVEISAEKNVSLSKIAILSKNLISYCSRLKSETFENGFVINMVNKLYDEVGKRFKWKYRNITIIWEATFLDPRFKQHGFHEDDIFKQTKENVIKKCMQIREREKDKLQKNTTDESRTISTPTLSTSSKKSSRFGDIWTEFDSTVGTMIEKTDNSMAAAIIEVDKYLQMPLISRKADPLLWWKENKNLFPSLSDLMKRRLCIPATSVPCERIFSKSGQIITERRNRLSAEKSSKIIFLNSYFNSFIMNSEK</sequence>
<dbReference type="EMBL" id="CAKOFQ010006675">
    <property type="protein sequence ID" value="CAH1958100.1"/>
    <property type="molecule type" value="Genomic_DNA"/>
</dbReference>
<evidence type="ECO:0000313" key="9">
    <source>
        <dbReference type="Proteomes" id="UP001152888"/>
    </source>
</evidence>
<dbReference type="PANTHER" id="PTHR46481">
    <property type="entry name" value="ZINC FINGER BED DOMAIN-CONTAINING PROTEIN 4"/>
    <property type="match status" value="1"/>
</dbReference>
<dbReference type="GO" id="GO:0046983">
    <property type="term" value="F:protein dimerization activity"/>
    <property type="evidence" value="ECO:0007669"/>
    <property type="project" value="InterPro"/>
</dbReference>
<dbReference type="PANTHER" id="PTHR46481:SF10">
    <property type="entry name" value="ZINC FINGER BED DOMAIN-CONTAINING PROTEIN 39"/>
    <property type="match status" value="1"/>
</dbReference>
<feature type="region of interest" description="Disordered" evidence="6">
    <location>
        <begin position="256"/>
        <end position="281"/>
    </location>
</feature>
<keyword evidence="3" id="KW-0863">Zinc-finger</keyword>
<comment type="subcellular location">
    <subcellularLocation>
        <location evidence="1">Nucleus</location>
    </subcellularLocation>
</comment>
<dbReference type="SUPFAM" id="SSF53098">
    <property type="entry name" value="Ribonuclease H-like"/>
    <property type="match status" value="1"/>
</dbReference>
<dbReference type="GO" id="GO:0005634">
    <property type="term" value="C:nucleus"/>
    <property type="evidence" value="ECO:0007669"/>
    <property type="project" value="UniProtKB-SubCell"/>
</dbReference>
<evidence type="ECO:0000313" key="8">
    <source>
        <dbReference type="EMBL" id="CAH1958100.1"/>
    </source>
</evidence>
<protein>
    <recommendedName>
        <fullName evidence="7">HAT C-terminal dimerisation domain-containing protein</fullName>
    </recommendedName>
</protein>
<reference evidence="8" key="1">
    <citation type="submission" date="2022-03" db="EMBL/GenBank/DDBJ databases">
        <authorList>
            <person name="Sayadi A."/>
        </authorList>
    </citation>
    <scope>NUCLEOTIDE SEQUENCE</scope>
</reference>
<evidence type="ECO:0000256" key="4">
    <source>
        <dbReference type="ARBA" id="ARBA00022833"/>
    </source>
</evidence>
<dbReference type="GO" id="GO:0008270">
    <property type="term" value="F:zinc ion binding"/>
    <property type="evidence" value="ECO:0007669"/>
    <property type="project" value="UniProtKB-KW"/>
</dbReference>
<evidence type="ECO:0000259" key="7">
    <source>
        <dbReference type="Pfam" id="PF05699"/>
    </source>
</evidence>
<dbReference type="InterPro" id="IPR012337">
    <property type="entry name" value="RNaseH-like_sf"/>
</dbReference>
<dbReference type="InterPro" id="IPR008906">
    <property type="entry name" value="HATC_C_dom"/>
</dbReference>
<gene>
    <name evidence="8" type="ORF">ACAOBT_LOCUS2463</name>
</gene>
<keyword evidence="5" id="KW-0539">Nucleus</keyword>
<evidence type="ECO:0000256" key="2">
    <source>
        <dbReference type="ARBA" id="ARBA00022723"/>
    </source>
</evidence>
<dbReference type="OrthoDB" id="1607513at2759"/>
<accession>A0A9P0JQQ9</accession>
<organism evidence="8 9">
    <name type="scientific">Acanthoscelides obtectus</name>
    <name type="common">Bean weevil</name>
    <name type="synonym">Bruchus obtectus</name>
    <dbReference type="NCBI Taxonomy" id="200917"/>
    <lineage>
        <taxon>Eukaryota</taxon>
        <taxon>Metazoa</taxon>
        <taxon>Ecdysozoa</taxon>
        <taxon>Arthropoda</taxon>
        <taxon>Hexapoda</taxon>
        <taxon>Insecta</taxon>
        <taxon>Pterygota</taxon>
        <taxon>Neoptera</taxon>
        <taxon>Endopterygota</taxon>
        <taxon>Coleoptera</taxon>
        <taxon>Polyphaga</taxon>
        <taxon>Cucujiformia</taxon>
        <taxon>Chrysomeloidea</taxon>
        <taxon>Chrysomelidae</taxon>
        <taxon>Bruchinae</taxon>
        <taxon>Bruchini</taxon>
        <taxon>Acanthoscelides</taxon>
    </lineage>
</organism>
<proteinExistence type="predicted"/>
<evidence type="ECO:0000256" key="1">
    <source>
        <dbReference type="ARBA" id="ARBA00004123"/>
    </source>
</evidence>
<dbReference type="InterPro" id="IPR052035">
    <property type="entry name" value="ZnF_BED_domain_contain"/>
</dbReference>
<dbReference type="Pfam" id="PF05699">
    <property type="entry name" value="Dimer_Tnp_hAT"/>
    <property type="match status" value="1"/>
</dbReference>
<evidence type="ECO:0000256" key="5">
    <source>
        <dbReference type="ARBA" id="ARBA00023242"/>
    </source>
</evidence>
<feature type="compositionally biased region" description="Low complexity" evidence="6">
    <location>
        <begin position="269"/>
        <end position="280"/>
    </location>
</feature>
<feature type="compositionally biased region" description="Basic and acidic residues" evidence="6">
    <location>
        <begin position="256"/>
        <end position="268"/>
    </location>
</feature>
<dbReference type="AlphaFoldDB" id="A0A9P0JQQ9"/>
<feature type="domain" description="HAT C-terminal dimerisation" evidence="7">
    <location>
        <begin position="313"/>
        <end position="391"/>
    </location>
</feature>